<sequence>MQGTYDDAWPWSPRRGSDVSYFSSSSHPSDADDELDDKMSQADTVEREEFAGDGGSGRNSSSLSVYSYHSSVDGSAILRDIHGRTFNNTSDNYMLPADVAEHDRLDLQHEMLKKKRGGLFFAPQAVRRALAPRDGSRPSILDVGSGSGSWVIEMGRQFPHAEVVGLDLAPANLRSYRTPPSNCRFECDDANLGLLHYKGCFDVVNASCVSLGITNYRKFMDEVVEILRPGGVFLTVEGDMQIYDENYNPVSLANEGEPGFTYTVRLVGAILDAMRAKGPGIDAYPKIYDWLQDQGNVWRDIGQKFLYIHIGPWEDGMSAKDKQISELMRQDLLRLFQSAKPLLLSYGWFEETVDKWSAGAEEEFKILKNKYYVRWLSRWAIKPGQTT</sequence>
<evidence type="ECO:0000313" key="4">
    <source>
        <dbReference type="Proteomes" id="UP000054248"/>
    </source>
</evidence>
<gene>
    <name evidence="3" type="ORF">M407DRAFT_21106</name>
</gene>
<protein>
    <recommendedName>
        <fullName evidence="2">Methyltransferase domain-containing protein</fullName>
    </recommendedName>
</protein>
<evidence type="ECO:0000313" key="3">
    <source>
        <dbReference type="EMBL" id="KIO29853.1"/>
    </source>
</evidence>
<organism evidence="3 4">
    <name type="scientific">Tulasnella calospora MUT 4182</name>
    <dbReference type="NCBI Taxonomy" id="1051891"/>
    <lineage>
        <taxon>Eukaryota</taxon>
        <taxon>Fungi</taxon>
        <taxon>Dikarya</taxon>
        <taxon>Basidiomycota</taxon>
        <taxon>Agaricomycotina</taxon>
        <taxon>Agaricomycetes</taxon>
        <taxon>Cantharellales</taxon>
        <taxon>Tulasnellaceae</taxon>
        <taxon>Tulasnella</taxon>
    </lineage>
</organism>
<dbReference type="PANTHER" id="PTHR43591">
    <property type="entry name" value="METHYLTRANSFERASE"/>
    <property type="match status" value="1"/>
</dbReference>
<dbReference type="Gene3D" id="3.40.50.150">
    <property type="entry name" value="Vaccinia Virus protein VP39"/>
    <property type="match status" value="1"/>
</dbReference>
<keyword evidence="4" id="KW-1185">Reference proteome</keyword>
<proteinExistence type="predicted"/>
<name>A0A0C3L7S0_9AGAM</name>
<reference evidence="3 4" key="1">
    <citation type="submission" date="2014-04" db="EMBL/GenBank/DDBJ databases">
        <authorList>
            <consortium name="DOE Joint Genome Institute"/>
            <person name="Kuo A."/>
            <person name="Girlanda M."/>
            <person name="Perotto S."/>
            <person name="Kohler A."/>
            <person name="Nagy L.G."/>
            <person name="Floudas D."/>
            <person name="Copeland A."/>
            <person name="Barry K.W."/>
            <person name="Cichocki N."/>
            <person name="Veneault-Fourrey C."/>
            <person name="LaButti K."/>
            <person name="Lindquist E.A."/>
            <person name="Lipzen A."/>
            <person name="Lundell T."/>
            <person name="Morin E."/>
            <person name="Murat C."/>
            <person name="Sun H."/>
            <person name="Tunlid A."/>
            <person name="Henrissat B."/>
            <person name="Grigoriev I.V."/>
            <person name="Hibbett D.S."/>
            <person name="Martin F."/>
            <person name="Nordberg H.P."/>
            <person name="Cantor M.N."/>
            <person name="Hua S.X."/>
        </authorList>
    </citation>
    <scope>NUCLEOTIDE SEQUENCE [LARGE SCALE GENOMIC DNA]</scope>
    <source>
        <strain evidence="3 4">MUT 4182</strain>
    </source>
</reference>
<feature type="domain" description="Methyltransferase" evidence="2">
    <location>
        <begin position="139"/>
        <end position="241"/>
    </location>
</feature>
<evidence type="ECO:0000259" key="2">
    <source>
        <dbReference type="Pfam" id="PF13847"/>
    </source>
</evidence>
<dbReference type="InterPro" id="IPR029063">
    <property type="entry name" value="SAM-dependent_MTases_sf"/>
</dbReference>
<dbReference type="HOGENOM" id="CLU_010595_5_2_1"/>
<accession>A0A0C3L7S0</accession>
<dbReference type="EMBL" id="KN822978">
    <property type="protein sequence ID" value="KIO29853.1"/>
    <property type="molecule type" value="Genomic_DNA"/>
</dbReference>
<evidence type="ECO:0000256" key="1">
    <source>
        <dbReference type="SAM" id="MobiDB-lite"/>
    </source>
</evidence>
<dbReference type="InterPro" id="IPR025714">
    <property type="entry name" value="Methyltranfer_dom"/>
</dbReference>
<dbReference type="GO" id="GO:0008168">
    <property type="term" value="F:methyltransferase activity"/>
    <property type="evidence" value="ECO:0007669"/>
    <property type="project" value="TreeGrafter"/>
</dbReference>
<feature type="region of interest" description="Disordered" evidence="1">
    <location>
        <begin position="1"/>
        <end position="42"/>
    </location>
</feature>
<dbReference type="OrthoDB" id="2013972at2759"/>
<dbReference type="Proteomes" id="UP000054248">
    <property type="component" value="Unassembled WGS sequence"/>
</dbReference>
<dbReference type="SUPFAM" id="SSF53335">
    <property type="entry name" value="S-adenosyl-L-methionine-dependent methyltransferases"/>
    <property type="match status" value="1"/>
</dbReference>
<dbReference type="AlphaFoldDB" id="A0A0C3L7S0"/>
<dbReference type="Pfam" id="PF13847">
    <property type="entry name" value="Methyltransf_31"/>
    <property type="match status" value="1"/>
</dbReference>
<dbReference type="PANTHER" id="PTHR43591:SF24">
    <property type="entry name" value="2-METHOXY-6-POLYPRENYL-1,4-BENZOQUINOL METHYLASE, MITOCHONDRIAL"/>
    <property type="match status" value="1"/>
</dbReference>
<dbReference type="CDD" id="cd02440">
    <property type="entry name" value="AdoMet_MTases"/>
    <property type="match status" value="1"/>
</dbReference>
<reference evidence="4" key="2">
    <citation type="submission" date="2015-01" db="EMBL/GenBank/DDBJ databases">
        <title>Evolutionary Origins and Diversification of the Mycorrhizal Mutualists.</title>
        <authorList>
            <consortium name="DOE Joint Genome Institute"/>
            <consortium name="Mycorrhizal Genomics Consortium"/>
            <person name="Kohler A."/>
            <person name="Kuo A."/>
            <person name="Nagy L.G."/>
            <person name="Floudas D."/>
            <person name="Copeland A."/>
            <person name="Barry K.W."/>
            <person name="Cichocki N."/>
            <person name="Veneault-Fourrey C."/>
            <person name="LaButti K."/>
            <person name="Lindquist E.A."/>
            <person name="Lipzen A."/>
            <person name="Lundell T."/>
            <person name="Morin E."/>
            <person name="Murat C."/>
            <person name="Riley R."/>
            <person name="Ohm R."/>
            <person name="Sun H."/>
            <person name="Tunlid A."/>
            <person name="Henrissat B."/>
            <person name="Grigoriev I.V."/>
            <person name="Hibbett D.S."/>
            <person name="Martin F."/>
        </authorList>
    </citation>
    <scope>NUCLEOTIDE SEQUENCE [LARGE SCALE GENOMIC DNA]</scope>
    <source>
        <strain evidence="4">MUT 4182</strain>
    </source>
</reference>